<keyword evidence="4" id="KW-1185">Reference proteome</keyword>
<dbReference type="GO" id="GO:0046872">
    <property type="term" value="F:metal ion binding"/>
    <property type="evidence" value="ECO:0007669"/>
    <property type="project" value="UniProtKB-KW"/>
</dbReference>
<gene>
    <name evidence="3" type="ORF">G7Y29_05790</name>
</gene>
<name>A0A7T0PGW2_9CORY</name>
<protein>
    <submittedName>
        <fullName evidence="3">VOC family protein</fullName>
    </submittedName>
</protein>
<sequence>MGAVELLVRDIDTMVRFYHDGVGLEVTEQGGETATLGLNGTEVMTMRREPNLPSPSRRDAGLFHTAVLFPTAELLAASVAAVASKYPRNFTGSADHIYSEAFYFDDPEGNGVELYVDRPRDEWVRDPSGLYALATDPLDPNAFLQDHAPAAPVALSGTLGHVHLQVGNIDTARDFYVKTLGFEVMGELGSALFVSAGGYHHHIALNTWNSLGAGPRAAALGLGRVDIDVPRDEDLSALAARLKDHGLPTRHDGRTLSFEDPWNTLIRVTSAEQN</sequence>
<dbReference type="SUPFAM" id="SSF54593">
    <property type="entry name" value="Glyoxalase/Bleomycin resistance protein/Dihydroxybiphenyl dioxygenase"/>
    <property type="match status" value="2"/>
</dbReference>
<dbReference type="Pfam" id="PF00903">
    <property type="entry name" value="Glyoxalase"/>
    <property type="match status" value="2"/>
</dbReference>
<dbReference type="Gene3D" id="3.10.180.10">
    <property type="entry name" value="2,3-Dihydroxybiphenyl 1,2-Dioxygenase, domain 1"/>
    <property type="match status" value="2"/>
</dbReference>
<dbReference type="PROSITE" id="PS00934">
    <property type="entry name" value="GLYOXALASE_I_1"/>
    <property type="match status" value="1"/>
</dbReference>
<keyword evidence="1" id="KW-0479">Metal-binding</keyword>
<dbReference type="PANTHER" id="PTHR43279:SF1">
    <property type="entry name" value="CATECHOL-2,3-DIOXYGENASE"/>
    <property type="match status" value="1"/>
</dbReference>
<evidence type="ECO:0000259" key="2">
    <source>
        <dbReference type="PROSITE" id="PS51819"/>
    </source>
</evidence>
<dbReference type="InterPro" id="IPR004360">
    <property type="entry name" value="Glyas_Fos-R_dOase_dom"/>
</dbReference>
<evidence type="ECO:0000313" key="4">
    <source>
        <dbReference type="Proteomes" id="UP000594586"/>
    </source>
</evidence>
<feature type="domain" description="VOC" evidence="2">
    <location>
        <begin position="158"/>
        <end position="271"/>
    </location>
</feature>
<dbReference type="PANTHER" id="PTHR43279">
    <property type="entry name" value="CATECHOL-2,3-DIOXYGENASE"/>
    <property type="match status" value="1"/>
</dbReference>
<proteinExistence type="predicted"/>
<dbReference type="InterPro" id="IPR018146">
    <property type="entry name" value="Glyoxalase_1_CS"/>
</dbReference>
<feature type="domain" description="VOC" evidence="2">
    <location>
        <begin position="1"/>
        <end position="117"/>
    </location>
</feature>
<dbReference type="KEGG" id="cqn:G7Y29_05790"/>
<dbReference type="EMBL" id="CP064955">
    <property type="protein sequence ID" value="QPK84302.1"/>
    <property type="molecule type" value="Genomic_DNA"/>
</dbReference>
<dbReference type="AlphaFoldDB" id="A0A7T0PGW2"/>
<dbReference type="InterPro" id="IPR029068">
    <property type="entry name" value="Glyas_Bleomycin-R_OHBP_Dase"/>
</dbReference>
<evidence type="ECO:0000256" key="1">
    <source>
        <dbReference type="ARBA" id="ARBA00022723"/>
    </source>
</evidence>
<dbReference type="Proteomes" id="UP000594586">
    <property type="component" value="Chromosome"/>
</dbReference>
<organism evidence="3 4">
    <name type="scientific">Corynebacterium qintianiae</name>
    <dbReference type="NCBI Taxonomy" id="2709392"/>
    <lineage>
        <taxon>Bacteria</taxon>
        <taxon>Bacillati</taxon>
        <taxon>Actinomycetota</taxon>
        <taxon>Actinomycetes</taxon>
        <taxon>Mycobacteriales</taxon>
        <taxon>Corynebacteriaceae</taxon>
        <taxon>Corynebacterium</taxon>
    </lineage>
</organism>
<dbReference type="PROSITE" id="PS51819">
    <property type="entry name" value="VOC"/>
    <property type="match status" value="2"/>
</dbReference>
<dbReference type="InterPro" id="IPR037523">
    <property type="entry name" value="VOC_core"/>
</dbReference>
<dbReference type="GO" id="GO:0004462">
    <property type="term" value="F:lactoylglutathione lyase activity"/>
    <property type="evidence" value="ECO:0007669"/>
    <property type="project" value="InterPro"/>
</dbReference>
<accession>A0A7T0PGW2</accession>
<reference evidence="3 4" key="1">
    <citation type="submission" date="2020-11" db="EMBL/GenBank/DDBJ databases">
        <title>Corynebacterium sp. MC1420.</title>
        <authorList>
            <person name="Zhou J."/>
        </authorList>
    </citation>
    <scope>NUCLEOTIDE SEQUENCE [LARGE SCALE GENOMIC DNA]</scope>
    <source>
        <strain evidence="3 4">MC1420</strain>
    </source>
</reference>
<evidence type="ECO:0000313" key="3">
    <source>
        <dbReference type="EMBL" id="QPK84302.1"/>
    </source>
</evidence>